<name>A0A6B0V1W1_IXORI</name>
<organism evidence="3">
    <name type="scientific">Ixodes ricinus</name>
    <name type="common">Common tick</name>
    <name type="synonym">Acarus ricinus</name>
    <dbReference type="NCBI Taxonomy" id="34613"/>
    <lineage>
        <taxon>Eukaryota</taxon>
        <taxon>Metazoa</taxon>
        <taxon>Ecdysozoa</taxon>
        <taxon>Arthropoda</taxon>
        <taxon>Chelicerata</taxon>
        <taxon>Arachnida</taxon>
        <taxon>Acari</taxon>
        <taxon>Parasitiformes</taxon>
        <taxon>Ixodida</taxon>
        <taxon>Ixodoidea</taxon>
        <taxon>Ixodidae</taxon>
        <taxon>Ixodinae</taxon>
        <taxon>Ixodes</taxon>
    </lineage>
</organism>
<feature type="region of interest" description="Disordered" evidence="1">
    <location>
        <begin position="102"/>
        <end position="167"/>
    </location>
</feature>
<proteinExistence type="predicted"/>
<dbReference type="EMBL" id="GIFC01013691">
    <property type="protein sequence ID" value="MXU95774.1"/>
    <property type="molecule type" value="Transcribed_RNA"/>
</dbReference>
<evidence type="ECO:0000313" key="3">
    <source>
        <dbReference type="EMBL" id="MXU95774.1"/>
    </source>
</evidence>
<evidence type="ECO:0000256" key="1">
    <source>
        <dbReference type="SAM" id="MobiDB-lite"/>
    </source>
</evidence>
<sequence length="195" mass="21068">MTACCLFISLSWVLRTASSWRCLSNSSLLLRRISIICWARSSFSMRCCSNRSRRSCCLSNFSCSCCLLASSACCCSSRLCWRMAASARALSWGSGEGRLRGRPLLEPPELGPVPGPPKGPRETPADIARGGWGSPHTTRSRAATSSSLSSVQPSVPSPPSTDSRNTPTITLELKLKFSLPMSAMPFFCKYLSTSG</sequence>
<feature type="compositionally biased region" description="Low complexity" evidence="1">
    <location>
        <begin position="134"/>
        <end position="154"/>
    </location>
</feature>
<feature type="signal peptide" evidence="2">
    <location>
        <begin position="1"/>
        <end position="19"/>
    </location>
</feature>
<reference evidence="3" key="1">
    <citation type="submission" date="2019-12" db="EMBL/GenBank/DDBJ databases">
        <title>An insight into the sialome of adult female Ixodes ricinus ticks feeding for 6 days.</title>
        <authorList>
            <person name="Perner J."/>
            <person name="Ribeiro J.M.C."/>
        </authorList>
    </citation>
    <scope>NUCLEOTIDE SEQUENCE</scope>
    <source>
        <strain evidence="3">Semi-engorged</strain>
        <tissue evidence="3">Salivary glands</tissue>
    </source>
</reference>
<feature type="chain" id="PRO_5025395257" evidence="2">
    <location>
        <begin position="20"/>
        <end position="195"/>
    </location>
</feature>
<protein>
    <submittedName>
        <fullName evidence="3">Putative secreted protein</fullName>
    </submittedName>
</protein>
<feature type="compositionally biased region" description="Pro residues" evidence="1">
    <location>
        <begin position="105"/>
        <end position="118"/>
    </location>
</feature>
<keyword evidence="2" id="KW-0732">Signal</keyword>
<dbReference type="AlphaFoldDB" id="A0A6B0V1W1"/>
<evidence type="ECO:0000256" key="2">
    <source>
        <dbReference type="SAM" id="SignalP"/>
    </source>
</evidence>
<accession>A0A6B0V1W1</accession>